<keyword evidence="3" id="KW-0378">Hydrolase</keyword>
<evidence type="ECO:0000256" key="2">
    <source>
        <dbReference type="ARBA" id="ARBA00006763"/>
    </source>
</evidence>
<evidence type="ECO:0000256" key="3">
    <source>
        <dbReference type="RuleBase" id="RU363015"/>
    </source>
</evidence>
<reference evidence="4 5" key="1">
    <citation type="submission" date="2022-10" db="EMBL/GenBank/DDBJ databases">
        <title>Roseococcus glaciei nov., sp. nov., isolated from glacier.</title>
        <authorList>
            <person name="Liu Q."/>
            <person name="Xin Y.-H."/>
        </authorList>
    </citation>
    <scope>NUCLEOTIDE SEQUENCE [LARGE SCALE GENOMIC DNA]</scope>
    <source>
        <strain evidence="4 5">MDT2-1-1</strain>
    </source>
</reference>
<evidence type="ECO:0000256" key="1">
    <source>
        <dbReference type="ARBA" id="ARBA00000274"/>
    </source>
</evidence>
<dbReference type="PANTHER" id="PTHR31223">
    <property type="entry name" value="LOG FAMILY PROTEIN YJL055W"/>
    <property type="match status" value="1"/>
</dbReference>
<protein>
    <recommendedName>
        <fullName evidence="3">Cytokinin riboside 5'-monophosphate phosphoribohydrolase</fullName>
        <ecNumber evidence="3">3.2.2.n1</ecNumber>
    </recommendedName>
</protein>
<dbReference type="EMBL" id="JAPFQI010000005">
    <property type="protein sequence ID" value="MCW8085782.1"/>
    <property type="molecule type" value="Genomic_DNA"/>
</dbReference>
<evidence type="ECO:0000313" key="5">
    <source>
        <dbReference type="Proteomes" id="UP001526430"/>
    </source>
</evidence>
<gene>
    <name evidence="4" type="ORF">OF850_09115</name>
</gene>
<keyword evidence="5" id="KW-1185">Reference proteome</keyword>
<dbReference type="PANTHER" id="PTHR31223:SF70">
    <property type="entry name" value="LOG FAMILY PROTEIN YJL055W"/>
    <property type="match status" value="1"/>
</dbReference>
<keyword evidence="3" id="KW-0203">Cytokinin biosynthesis</keyword>
<dbReference type="NCBIfam" id="TIGR00730">
    <property type="entry name" value="Rossman fold protein, TIGR00730 family"/>
    <property type="match status" value="1"/>
</dbReference>
<comment type="caution">
    <text evidence="4">The sequence shown here is derived from an EMBL/GenBank/DDBJ whole genome shotgun (WGS) entry which is preliminary data.</text>
</comment>
<sequence>MRRVCVFCGAAPGRDPRHAELARALGRAIAARGLGLVYGGGKVGLMGIVADAALEGGAEVIGVIPDALMDRELGHGGCTELRVVPSMHVRKQEMSELSDGFVVLPGGIGTLEEAVEIQSWAQLGIHGKGLVFLDEDGYWDPYFALIERMAEGAFLRAEYVGLALRAHSPEKALDALADWRPPELTRWMVRTEA</sequence>
<name>A0ABT3NUE6_9PROT</name>
<dbReference type="RefSeq" id="WP_301589734.1">
    <property type="nucleotide sequence ID" value="NZ_JAPFQI010000005.1"/>
</dbReference>
<dbReference type="Pfam" id="PF03641">
    <property type="entry name" value="Lysine_decarbox"/>
    <property type="match status" value="1"/>
</dbReference>
<organism evidence="4 5">
    <name type="scientific">Sabulicella glaciei</name>
    <dbReference type="NCBI Taxonomy" id="2984948"/>
    <lineage>
        <taxon>Bacteria</taxon>
        <taxon>Pseudomonadati</taxon>
        <taxon>Pseudomonadota</taxon>
        <taxon>Alphaproteobacteria</taxon>
        <taxon>Acetobacterales</taxon>
        <taxon>Acetobacteraceae</taxon>
        <taxon>Sabulicella</taxon>
    </lineage>
</organism>
<dbReference type="Gene3D" id="3.40.50.450">
    <property type="match status" value="1"/>
</dbReference>
<dbReference type="Proteomes" id="UP001526430">
    <property type="component" value="Unassembled WGS sequence"/>
</dbReference>
<accession>A0ABT3NUE6</accession>
<dbReference type="SUPFAM" id="SSF102405">
    <property type="entry name" value="MCP/YpsA-like"/>
    <property type="match status" value="1"/>
</dbReference>
<dbReference type="EC" id="3.2.2.n1" evidence="3"/>
<dbReference type="InterPro" id="IPR005269">
    <property type="entry name" value="LOG"/>
</dbReference>
<proteinExistence type="inferred from homology"/>
<evidence type="ECO:0000313" key="4">
    <source>
        <dbReference type="EMBL" id="MCW8085782.1"/>
    </source>
</evidence>
<comment type="catalytic activity">
    <reaction evidence="1">
        <text>AMP + H2O = D-ribose 5-phosphate + adenine</text>
        <dbReference type="Rhea" id="RHEA:20129"/>
        <dbReference type="ChEBI" id="CHEBI:15377"/>
        <dbReference type="ChEBI" id="CHEBI:16708"/>
        <dbReference type="ChEBI" id="CHEBI:78346"/>
        <dbReference type="ChEBI" id="CHEBI:456215"/>
        <dbReference type="EC" id="3.2.2.4"/>
    </reaction>
</comment>
<dbReference type="InterPro" id="IPR031100">
    <property type="entry name" value="LOG_fam"/>
</dbReference>
<comment type="similarity">
    <text evidence="2 3">Belongs to the LOG family.</text>
</comment>